<keyword evidence="3" id="KW-1185">Reference proteome</keyword>
<name>A0A401ZV96_9CHLR</name>
<dbReference type="AlphaFoldDB" id="A0A401ZV96"/>
<reference evidence="3" key="1">
    <citation type="submission" date="2018-12" db="EMBL/GenBank/DDBJ databases">
        <title>Tengunoibacter tsumagoiensis gen. nov., sp. nov., Dictyobacter kobayashii sp. nov., D. alpinus sp. nov., and D. joshuensis sp. nov. and description of Dictyobacteraceae fam. nov. within the order Ktedonobacterales isolated from Tengu-no-mugimeshi.</title>
        <authorList>
            <person name="Wang C.M."/>
            <person name="Zheng Y."/>
            <person name="Sakai Y."/>
            <person name="Toyoda A."/>
            <person name="Minakuchi Y."/>
            <person name="Abe K."/>
            <person name="Yokota A."/>
            <person name="Yabe S."/>
        </authorList>
    </citation>
    <scope>NUCLEOTIDE SEQUENCE [LARGE SCALE GENOMIC DNA]</scope>
    <source>
        <strain evidence="3">Uno3</strain>
    </source>
</reference>
<evidence type="ECO:0008006" key="4">
    <source>
        <dbReference type="Google" id="ProtNLM"/>
    </source>
</evidence>
<proteinExistence type="predicted"/>
<feature type="compositionally biased region" description="Basic residues" evidence="1">
    <location>
        <begin position="439"/>
        <end position="448"/>
    </location>
</feature>
<dbReference type="OrthoDB" id="151092at2"/>
<protein>
    <recommendedName>
        <fullName evidence="4">TIGR02678 family protein</fullName>
    </recommendedName>
</protein>
<evidence type="ECO:0000313" key="3">
    <source>
        <dbReference type="Proteomes" id="UP000287352"/>
    </source>
</evidence>
<organism evidence="2 3">
    <name type="scientific">Tengunoibacter tsumagoiensis</name>
    <dbReference type="NCBI Taxonomy" id="2014871"/>
    <lineage>
        <taxon>Bacteria</taxon>
        <taxon>Bacillati</taxon>
        <taxon>Chloroflexota</taxon>
        <taxon>Ktedonobacteria</taxon>
        <taxon>Ktedonobacterales</taxon>
        <taxon>Dictyobacteraceae</taxon>
        <taxon>Tengunoibacter</taxon>
    </lineage>
</organism>
<feature type="region of interest" description="Disordered" evidence="1">
    <location>
        <begin position="1"/>
        <end position="39"/>
    </location>
</feature>
<evidence type="ECO:0000313" key="2">
    <source>
        <dbReference type="EMBL" id="GCE10821.1"/>
    </source>
</evidence>
<feature type="region of interest" description="Disordered" evidence="1">
    <location>
        <begin position="428"/>
        <end position="452"/>
    </location>
</feature>
<feature type="compositionally biased region" description="Polar residues" evidence="1">
    <location>
        <begin position="12"/>
        <end position="22"/>
    </location>
</feature>
<dbReference type="RefSeq" id="WP_126578392.1">
    <property type="nucleotide sequence ID" value="NZ_BIFR01000001.1"/>
</dbReference>
<dbReference type="EMBL" id="BIFR01000001">
    <property type="protein sequence ID" value="GCE10821.1"/>
    <property type="molecule type" value="Genomic_DNA"/>
</dbReference>
<gene>
    <name evidence="2" type="ORF">KTT_06800</name>
</gene>
<sequence>MEEDIWSDETEQIVSEQAIEQTTTERKNERSASSAHRSSTANLLQAQTALMDNELISAQAHPELYRLLRMHVAELEEWHKQHTGWRVQRGSSFFRLERHTHMLVPLYTDEKLRKARDFACFTWLLWFAEKRFLAGGGRNQQFLLSQLIQELQEQTGLTGGNALDFRNQYDRYSMSRALDYLSRLGGIHTLEGETSKWVEVGYQQDNEVLYEFTVLTHSLVESLNQRQIDAVSSALASGQSNQSTSWNIPALADPIPPLTRAWRSLLLGPMLLRLDDPEAFAALQHDSELISDELAESFGWLLELNNDYACIVRGGSLSVGSGPDIVLSSGYNHIILLLCGAFRQQVEEGHWQPDSYGCIRVTSLDIAPLFTELRQRHGMNWGTTLQALKASELLDEIYQRMRQFGLLRGPLANDELLILPTAARYSANYDQEPAERPRPRSKSVRKPTSKSQLIFEWNNR</sequence>
<comment type="caution">
    <text evidence="2">The sequence shown here is derived from an EMBL/GenBank/DDBJ whole genome shotgun (WGS) entry which is preliminary data.</text>
</comment>
<dbReference type="Proteomes" id="UP000287352">
    <property type="component" value="Unassembled WGS sequence"/>
</dbReference>
<dbReference type="InterPro" id="IPR013494">
    <property type="entry name" value="CHP02678"/>
</dbReference>
<dbReference type="Pfam" id="PF09661">
    <property type="entry name" value="DUF2398"/>
    <property type="match status" value="1"/>
</dbReference>
<feature type="compositionally biased region" description="Acidic residues" evidence="1">
    <location>
        <begin position="1"/>
        <end position="11"/>
    </location>
</feature>
<accession>A0A401ZV96</accession>
<dbReference type="NCBIfam" id="TIGR02678">
    <property type="entry name" value="TIGR02678 family protein"/>
    <property type="match status" value="1"/>
</dbReference>
<evidence type="ECO:0000256" key="1">
    <source>
        <dbReference type="SAM" id="MobiDB-lite"/>
    </source>
</evidence>